<comment type="caution">
    <text evidence="12">Lacks conserved residue(s) required for the propagation of feature annotation.</text>
</comment>
<dbReference type="Proteomes" id="UP000285478">
    <property type="component" value="Chromosome"/>
</dbReference>
<keyword evidence="6 12" id="KW-0547">Nucleotide-binding</keyword>
<evidence type="ECO:0000313" key="17">
    <source>
        <dbReference type="EMBL" id="QAB14950.1"/>
    </source>
</evidence>
<dbReference type="PANTHER" id="PTHR43697">
    <property type="entry name" value="SERYL-TRNA SYNTHETASE"/>
    <property type="match status" value="1"/>
</dbReference>
<evidence type="ECO:0000256" key="3">
    <source>
        <dbReference type="ARBA" id="ARBA00010728"/>
    </source>
</evidence>
<protein>
    <recommendedName>
        <fullName evidence="12">Serine--tRNA ligase</fullName>
        <ecNumber evidence="12">6.1.1.11</ecNumber>
    </recommendedName>
    <alternativeName>
        <fullName evidence="12">Seryl-tRNA synthetase</fullName>
        <shortName evidence="12">SerRS</shortName>
    </alternativeName>
    <alternativeName>
        <fullName evidence="12">Seryl-tRNA(Ser/Sec) synthetase</fullName>
    </alternativeName>
</protein>
<evidence type="ECO:0000256" key="14">
    <source>
        <dbReference type="PIRSR" id="PIRSR001529-2"/>
    </source>
</evidence>
<dbReference type="EMBL" id="CP035033">
    <property type="protein sequence ID" value="QAB14950.1"/>
    <property type="molecule type" value="Genomic_DNA"/>
</dbReference>
<comment type="catalytic activity">
    <reaction evidence="11 12">
        <text>tRNA(Ser) + L-serine + ATP = L-seryl-tRNA(Ser) + AMP + diphosphate + H(+)</text>
        <dbReference type="Rhea" id="RHEA:12292"/>
        <dbReference type="Rhea" id="RHEA-COMP:9669"/>
        <dbReference type="Rhea" id="RHEA-COMP:9703"/>
        <dbReference type="ChEBI" id="CHEBI:15378"/>
        <dbReference type="ChEBI" id="CHEBI:30616"/>
        <dbReference type="ChEBI" id="CHEBI:33019"/>
        <dbReference type="ChEBI" id="CHEBI:33384"/>
        <dbReference type="ChEBI" id="CHEBI:78442"/>
        <dbReference type="ChEBI" id="CHEBI:78533"/>
        <dbReference type="ChEBI" id="CHEBI:456215"/>
        <dbReference type="EC" id="6.1.1.11"/>
    </reaction>
</comment>
<comment type="similarity">
    <text evidence="3 12">Belongs to the class-II aminoacyl-tRNA synthetase family. Type-1 seryl-tRNA synthetase subfamily.</text>
</comment>
<feature type="binding site" evidence="12 14">
    <location>
        <begin position="268"/>
        <end position="270"/>
    </location>
    <ligand>
        <name>ATP</name>
        <dbReference type="ChEBI" id="CHEBI:30616"/>
    </ligand>
</feature>
<evidence type="ECO:0000256" key="8">
    <source>
        <dbReference type="ARBA" id="ARBA00022917"/>
    </source>
</evidence>
<accession>A0A410H2B7</accession>
<dbReference type="AlphaFoldDB" id="A0A410H2B7"/>
<evidence type="ECO:0000256" key="15">
    <source>
        <dbReference type="SAM" id="Coils"/>
    </source>
</evidence>
<organism evidence="17 18">
    <name type="scientific">Hydrogenovibrio thermophilus</name>
    <dbReference type="NCBI Taxonomy" id="265883"/>
    <lineage>
        <taxon>Bacteria</taxon>
        <taxon>Pseudomonadati</taxon>
        <taxon>Pseudomonadota</taxon>
        <taxon>Gammaproteobacteria</taxon>
        <taxon>Thiotrichales</taxon>
        <taxon>Piscirickettsiaceae</taxon>
        <taxon>Hydrogenovibrio</taxon>
    </lineage>
</organism>
<keyword evidence="8 12" id="KW-0648">Protein biosynthesis</keyword>
<comment type="subunit">
    <text evidence="12">Homodimer. The tRNA molecule binds across the dimer.</text>
</comment>
<dbReference type="InterPro" id="IPR010978">
    <property type="entry name" value="tRNA-bd_arm"/>
</dbReference>
<dbReference type="CDD" id="cd00770">
    <property type="entry name" value="SerRS_core"/>
    <property type="match status" value="1"/>
</dbReference>
<reference evidence="17 18" key="1">
    <citation type="journal article" date="2018" name="Environ. Microbiol.">
        <title>Genomes of ubiquitous marine and hypersaline Hydrogenovibrio, Thiomicrorhabdus and Thiomicrospira spp. encode a diversity of mechanisms to sustain chemolithoautotrophy in heterogeneous environments.</title>
        <authorList>
            <person name="Scott K.M."/>
            <person name="Williams J."/>
            <person name="Porter C.M.B."/>
            <person name="Russel S."/>
            <person name="Harmer T.L."/>
            <person name="Paul J.H."/>
            <person name="Antonen K.M."/>
            <person name="Bridges M.K."/>
            <person name="Camper G.J."/>
            <person name="Campla C.K."/>
            <person name="Casella L.G."/>
            <person name="Chase E."/>
            <person name="Conrad J.W."/>
            <person name="Cruz M.C."/>
            <person name="Dunlap D.S."/>
            <person name="Duran L."/>
            <person name="Fahsbender E.M."/>
            <person name="Goldsmith D.B."/>
            <person name="Keeley R.F."/>
            <person name="Kondoff M.R."/>
            <person name="Kussy B.I."/>
            <person name="Lane M.K."/>
            <person name="Lawler S."/>
            <person name="Leigh B.A."/>
            <person name="Lewis C."/>
            <person name="Lostal L.M."/>
            <person name="Marking D."/>
            <person name="Mancera P.A."/>
            <person name="McClenthan E.C."/>
            <person name="McIntyre E.A."/>
            <person name="Mine J.A."/>
            <person name="Modi S."/>
            <person name="Moore B.D."/>
            <person name="Morgan W.A."/>
            <person name="Nelson K.M."/>
            <person name="Nguyen K.N."/>
            <person name="Ogburn N."/>
            <person name="Parrino D.G."/>
            <person name="Pedapudi A.D."/>
            <person name="Pelham R.P."/>
            <person name="Preece A.M."/>
            <person name="Rampersad E.A."/>
            <person name="Richardson J.C."/>
            <person name="Rodgers C.M."/>
            <person name="Schaffer B.L."/>
            <person name="Sheridan N.E."/>
            <person name="Solone M.R."/>
            <person name="Staley Z.R."/>
            <person name="Tabuchi M."/>
            <person name="Waide R.J."/>
            <person name="Wanjugi P.W."/>
            <person name="Young S."/>
            <person name="Clum A."/>
            <person name="Daum C."/>
            <person name="Huntemann M."/>
            <person name="Ivanova N."/>
            <person name="Kyrpides N."/>
            <person name="Mikhailova N."/>
            <person name="Palaniappan K."/>
            <person name="Pillay M."/>
            <person name="Reddy T.B.K."/>
            <person name="Shapiro N."/>
            <person name="Stamatis D."/>
            <person name="Varghese N."/>
            <person name="Woyke T."/>
            <person name="Boden R."/>
            <person name="Freyermuth S.K."/>
            <person name="Kerfeld C.A."/>
        </authorList>
    </citation>
    <scope>NUCLEOTIDE SEQUENCE [LARGE SCALE GENOMIC DNA]</scope>
    <source>
        <strain evidence="17 18">JR-2</strain>
    </source>
</reference>
<dbReference type="InterPro" id="IPR002314">
    <property type="entry name" value="aa-tRNA-synt_IIb"/>
</dbReference>
<dbReference type="InterPro" id="IPR006195">
    <property type="entry name" value="aa-tRNA-synth_II"/>
</dbReference>
<comment type="pathway">
    <text evidence="2 12">Aminoacyl-tRNA biosynthesis; selenocysteinyl-tRNA(Sec) biosynthesis; L-seryl-tRNA(Sec) from L-serine and tRNA(Sec): step 1/1.</text>
</comment>
<evidence type="ECO:0000256" key="5">
    <source>
        <dbReference type="ARBA" id="ARBA00022598"/>
    </source>
</evidence>
<evidence type="ECO:0000313" key="18">
    <source>
        <dbReference type="Proteomes" id="UP000285478"/>
    </source>
</evidence>
<feature type="binding site" evidence="13">
    <location>
        <position position="268"/>
    </location>
    <ligand>
        <name>L-serine</name>
        <dbReference type="ChEBI" id="CHEBI:33384"/>
    </ligand>
</feature>
<sequence length="428" mass="47959">MLDSKLLRTDLQAVAEKLKTRGFDVDVARIEALEAQRKELQVKTQDLQAERNSRSKGIGKAKAAGEDIQPLLDEVANLGEQLEEAKTASDAIQAELENIYGGIPNLPHDSTPVGASEDDNVELRRWGQPREFAFEIKDHVDLAEARGWYDNEAAVKITSSRFSVLKGPMAKLQRALTQFMLDTHAEAGYEEVYVPFLVNQDSLYGTGQLPKFEADSYKIDKHEEHDTSDRDLYLIPTAEVPVTNLFRDEIIDEAQLPLKMTAHTPCFRSEAGSYGRDTKGLIRQHQFEKVEMVQIVHPEQSYDALEGLTQQAESILQKLELPYRVMALCTGDIGFSSAKTYDLEVWLPGQQAYREISSCSNFEDFQARRLKARFRTGQDKPQLVHTLNGSGLAVGRTLVAVLENYQNEDGSVTVPEALRPYLGGAERL</sequence>
<evidence type="ECO:0000256" key="13">
    <source>
        <dbReference type="PIRSR" id="PIRSR001529-1"/>
    </source>
</evidence>
<keyword evidence="9 12" id="KW-0030">Aminoacyl-tRNA synthetase</keyword>
<comment type="domain">
    <text evidence="12">Consists of two distinct domains, a catalytic core and a N-terminal extension that is involved in tRNA binding.</text>
</comment>
<keyword evidence="7 12" id="KW-0067">ATP-binding</keyword>
<dbReference type="SUPFAM" id="SSF46589">
    <property type="entry name" value="tRNA-binding arm"/>
    <property type="match status" value="1"/>
</dbReference>
<gene>
    <name evidence="12" type="primary">serS</name>
    <name evidence="17" type="ORF">EPV75_04310</name>
</gene>
<dbReference type="GO" id="GO:0005524">
    <property type="term" value="F:ATP binding"/>
    <property type="evidence" value="ECO:0007669"/>
    <property type="project" value="UniProtKB-UniRule"/>
</dbReference>
<feature type="binding site" evidence="12">
    <location>
        <position position="390"/>
    </location>
    <ligand>
        <name>L-serine</name>
        <dbReference type="ChEBI" id="CHEBI:33384"/>
    </ligand>
</feature>
<feature type="binding site" evidence="12 14">
    <location>
        <begin position="355"/>
        <end position="358"/>
    </location>
    <ligand>
        <name>ATP</name>
        <dbReference type="ChEBI" id="CHEBI:30616"/>
    </ligand>
</feature>
<name>A0A410H2B7_9GAMM</name>
<comment type="catalytic activity">
    <reaction evidence="10 12">
        <text>tRNA(Sec) + L-serine + ATP = L-seryl-tRNA(Sec) + AMP + diphosphate + H(+)</text>
        <dbReference type="Rhea" id="RHEA:42580"/>
        <dbReference type="Rhea" id="RHEA-COMP:9742"/>
        <dbReference type="Rhea" id="RHEA-COMP:10128"/>
        <dbReference type="ChEBI" id="CHEBI:15378"/>
        <dbReference type="ChEBI" id="CHEBI:30616"/>
        <dbReference type="ChEBI" id="CHEBI:33019"/>
        <dbReference type="ChEBI" id="CHEBI:33384"/>
        <dbReference type="ChEBI" id="CHEBI:78442"/>
        <dbReference type="ChEBI" id="CHEBI:78533"/>
        <dbReference type="ChEBI" id="CHEBI:456215"/>
        <dbReference type="EC" id="6.1.1.11"/>
    </reaction>
</comment>
<dbReference type="InterPro" id="IPR002317">
    <property type="entry name" value="Ser-tRNA-ligase_type_1"/>
</dbReference>
<dbReference type="GO" id="GO:0004828">
    <property type="term" value="F:serine-tRNA ligase activity"/>
    <property type="evidence" value="ECO:0007669"/>
    <property type="project" value="UniProtKB-UniRule"/>
</dbReference>
<dbReference type="PIRSF" id="PIRSF001529">
    <property type="entry name" value="Ser-tRNA-synth_IIa"/>
    <property type="match status" value="1"/>
</dbReference>
<dbReference type="PROSITE" id="PS50862">
    <property type="entry name" value="AA_TRNA_LIGASE_II"/>
    <property type="match status" value="1"/>
</dbReference>
<dbReference type="Gene3D" id="3.30.930.10">
    <property type="entry name" value="Bira Bifunctional Protein, Domain 2"/>
    <property type="match status" value="1"/>
</dbReference>
<evidence type="ECO:0000256" key="2">
    <source>
        <dbReference type="ARBA" id="ARBA00005045"/>
    </source>
</evidence>
<dbReference type="UniPathway" id="UPA00906">
    <property type="reaction ID" value="UER00895"/>
</dbReference>
<evidence type="ECO:0000256" key="7">
    <source>
        <dbReference type="ARBA" id="ARBA00022840"/>
    </source>
</evidence>
<dbReference type="InterPro" id="IPR015866">
    <property type="entry name" value="Ser-tRNA-synth_1_N"/>
</dbReference>
<dbReference type="Gene3D" id="1.10.287.40">
    <property type="entry name" value="Serine-tRNA synthetase, tRNA binding domain"/>
    <property type="match status" value="1"/>
</dbReference>
<evidence type="ECO:0000256" key="12">
    <source>
        <dbReference type="HAMAP-Rule" id="MF_00176"/>
    </source>
</evidence>
<evidence type="ECO:0000259" key="16">
    <source>
        <dbReference type="PROSITE" id="PS50862"/>
    </source>
</evidence>
<dbReference type="NCBIfam" id="TIGR00414">
    <property type="entry name" value="serS"/>
    <property type="match status" value="1"/>
</dbReference>
<dbReference type="InterPro" id="IPR042103">
    <property type="entry name" value="SerRS_1_N_sf"/>
</dbReference>
<dbReference type="PANTHER" id="PTHR43697:SF1">
    <property type="entry name" value="SERINE--TRNA LIGASE"/>
    <property type="match status" value="1"/>
</dbReference>
<comment type="subcellular location">
    <subcellularLocation>
        <location evidence="1 12">Cytoplasm</location>
    </subcellularLocation>
</comment>
<dbReference type="GO" id="GO:0005737">
    <property type="term" value="C:cytoplasm"/>
    <property type="evidence" value="ECO:0007669"/>
    <property type="project" value="UniProtKB-SubCell"/>
</dbReference>
<dbReference type="GO" id="GO:0006434">
    <property type="term" value="P:seryl-tRNA aminoacylation"/>
    <property type="evidence" value="ECO:0007669"/>
    <property type="project" value="UniProtKB-UniRule"/>
</dbReference>
<evidence type="ECO:0000256" key="6">
    <source>
        <dbReference type="ARBA" id="ARBA00022741"/>
    </source>
</evidence>
<dbReference type="PRINTS" id="PR00981">
    <property type="entry name" value="TRNASYNTHSER"/>
</dbReference>
<feature type="binding site" evidence="12">
    <location>
        <begin position="237"/>
        <end position="239"/>
    </location>
    <ligand>
        <name>L-serine</name>
        <dbReference type="ChEBI" id="CHEBI:33384"/>
    </ligand>
</feature>
<feature type="binding site" evidence="12 13">
    <location>
        <position position="291"/>
    </location>
    <ligand>
        <name>L-serine</name>
        <dbReference type="ChEBI" id="CHEBI:33384"/>
    </ligand>
</feature>
<dbReference type="KEGG" id="htr:EPV75_04310"/>
<dbReference type="InterPro" id="IPR033729">
    <property type="entry name" value="SerRS_core"/>
</dbReference>
<feature type="binding site" evidence="13">
    <location>
        <position position="237"/>
    </location>
    <ligand>
        <name>L-serine</name>
        <dbReference type="ChEBI" id="CHEBI:33384"/>
    </ligand>
</feature>
<dbReference type="GO" id="GO:0016260">
    <property type="term" value="P:selenocysteine biosynthetic process"/>
    <property type="evidence" value="ECO:0007669"/>
    <property type="project" value="UniProtKB-UniRule"/>
</dbReference>
<keyword evidence="4 12" id="KW-0963">Cytoplasm</keyword>
<feature type="binding site" evidence="13">
    <location>
        <position position="388"/>
    </location>
    <ligand>
        <name>L-serine</name>
        <dbReference type="ChEBI" id="CHEBI:33384"/>
    </ligand>
</feature>
<dbReference type="RefSeq" id="WP_128384572.1">
    <property type="nucleotide sequence ID" value="NZ_CP035033.1"/>
</dbReference>
<dbReference type="Pfam" id="PF02403">
    <property type="entry name" value="Seryl_tRNA_N"/>
    <property type="match status" value="1"/>
</dbReference>
<feature type="coiled-coil region" evidence="15">
    <location>
        <begin position="30"/>
        <end position="95"/>
    </location>
</feature>
<evidence type="ECO:0000256" key="4">
    <source>
        <dbReference type="ARBA" id="ARBA00022490"/>
    </source>
</evidence>
<evidence type="ECO:0000256" key="1">
    <source>
        <dbReference type="ARBA" id="ARBA00004496"/>
    </source>
</evidence>
<keyword evidence="18" id="KW-1185">Reference proteome</keyword>
<keyword evidence="5 12" id="KW-0436">Ligase</keyword>
<feature type="domain" description="Aminoacyl-transfer RNA synthetases class-II family profile" evidence="16">
    <location>
        <begin position="138"/>
        <end position="415"/>
    </location>
</feature>
<comment type="function">
    <text evidence="12">Catalyzes the attachment of serine to tRNA(Ser). Is also able to aminoacylate tRNA(Sec) with serine, to form the misacylated tRNA L-seryl-tRNA(Sec), which will be further converted into selenocysteinyl-tRNA(Sec).</text>
</comment>
<dbReference type="SUPFAM" id="SSF55681">
    <property type="entry name" value="Class II aaRS and biotin synthetases"/>
    <property type="match status" value="1"/>
</dbReference>
<dbReference type="HAMAP" id="MF_00176">
    <property type="entry name" value="Ser_tRNA_synth_type1"/>
    <property type="match status" value="1"/>
</dbReference>
<keyword evidence="15" id="KW-0175">Coiled coil</keyword>
<dbReference type="EC" id="6.1.1.11" evidence="12"/>
<dbReference type="Pfam" id="PF00587">
    <property type="entry name" value="tRNA-synt_2b"/>
    <property type="match status" value="1"/>
</dbReference>
<proteinExistence type="inferred from homology"/>
<evidence type="ECO:0000256" key="11">
    <source>
        <dbReference type="ARBA" id="ARBA00048823"/>
    </source>
</evidence>
<evidence type="ECO:0000256" key="9">
    <source>
        <dbReference type="ARBA" id="ARBA00023146"/>
    </source>
</evidence>
<dbReference type="InterPro" id="IPR045864">
    <property type="entry name" value="aa-tRNA-synth_II/BPL/LPL"/>
</dbReference>
<evidence type="ECO:0000256" key="10">
    <source>
        <dbReference type="ARBA" id="ARBA00047929"/>
    </source>
</evidence>